<dbReference type="GO" id="GO:0003743">
    <property type="term" value="F:translation initiation factor activity"/>
    <property type="evidence" value="ECO:0007669"/>
    <property type="project" value="UniProtKB-UniRule"/>
</dbReference>
<comment type="caution">
    <text evidence="11">The sequence shown here is derived from an EMBL/GenBank/DDBJ whole genome shotgun (WGS) entry which is preliminary data.</text>
</comment>
<sequence length="143" mass="16187">MPKQAREYSYEELLERAYSRLPQKSSSGEVFDVPKAEVTIVGGRTIIMNFRKIADTLAREESLLQHYYIKELGVPAIVNEAGQLVLQGKFNSIVINKFLDMFVKKYVKCPTCGSYHTKLIKKGKVFILKCEACGAETTLEAFK</sequence>
<dbReference type="SUPFAM" id="SSF75689">
    <property type="entry name" value="Zinc-binding domain of translation initiation factor 2 beta"/>
    <property type="match status" value="1"/>
</dbReference>
<evidence type="ECO:0000256" key="9">
    <source>
        <dbReference type="HAMAP-Rule" id="MF_00232"/>
    </source>
</evidence>
<evidence type="ECO:0000259" key="10">
    <source>
        <dbReference type="SMART" id="SM00653"/>
    </source>
</evidence>
<dbReference type="SUPFAM" id="SSF100966">
    <property type="entry name" value="Translation initiation factor 2 beta, aIF2beta, N-terminal domain"/>
    <property type="match status" value="1"/>
</dbReference>
<comment type="similarity">
    <text evidence="2 9">Belongs to the eIF-2-beta/eIF-5 family.</text>
</comment>
<protein>
    <recommendedName>
        <fullName evidence="4 9">Translation initiation factor 2 subunit beta</fullName>
    </recommendedName>
    <alternativeName>
        <fullName evidence="7 9">aIF2-beta</fullName>
    </alternativeName>
    <alternativeName>
        <fullName evidence="8 9">eIF-2-beta</fullName>
    </alternativeName>
</protein>
<proteinExistence type="inferred from homology"/>
<reference evidence="11" key="1">
    <citation type="journal article" date="2020" name="mSystems">
        <title>Genome- and Community-Level Interaction Insights into Carbon Utilization and Element Cycling Functions of Hydrothermarchaeota in Hydrothermal Sediment.</title>
        <authorList>
            <person name="Zhou Z."/>
            <person name="Liu Y."/>
            <person name="Xu W."/>
            <person name="Pan J."/>
            <person name="Luo Z.H."/>
            <person name="Li M."/>
        </authorList>
    </citation>
    <scope>NUCLEOTIDE SEQUENCE [LARGE SCALE GENOMIC DNA]</scope>
    <source>
        <strain evidence="11">SpSt-110</strain>
    </source>
</reference>
<dbReference type="NCBIfam" id="NF003067">
    <property type="entry name" value="PRK03988.1"/>
    <property type="match status" value="1"/>
</dbReference>
<keyword evidence="6 9" id="KW-0648">Protein biosynthesis</keyword>
<dbReference type="Pfam" id="PF01873">
    <property type="entry name" value="eIF-5_eIF-2B"/>
    <property type="match status" value="1"/>
</dbReference>
<dbReference type="Gene3D" id="3.30.30.170">
    <property type="match status" value="1"/>
</dbReference>
<dbReference type="PANTHER" id="PTHR23001">
    <property type="entry name" value="EUKARYOTIC TRANSLATION INITIATION FACTOR"/>
    <property type="match status" value="1"/>
</dbReference>
<evidence type="ECO:0000256" key="5">
    <source>
        <dbReference type="ARBA" id="ARBA00022540"/>
    </source>
</evidence>
<dbReference type="InterPro" id="IPR016189">
    <property type="entry name" value="Transl_init_fac_IF2/IF5_N"/>
</dbReference>
<evidence type="ECO:0000256" key="7">
    <source>
        <dbReference type="ARBA" id="ARBA00031466"/>
    </source>
</evidence>
<evidence type="ECO:0000256" key="1">
    <source>
        <dbReference type="ARBA" id="ARBA00003323"/>
    </source>
</evidence>
<dbReference type="AlphaFoldDB" id="A0A7J3XY78"/>
<dbReference type="HAMAP" id="MF_00232">
    <property type="entry name" value="eIF_2_beta"/>
    <property type="match status" value="1"/>
</dbReference>
<dbReference type="InterPro" id="IPR045196">
    <property type="entry name" value="IF2/IF5"/>
</dbReference>
<accession>A0A7J3XY78</accession>
<comment type="subunit">
    <text evidence="3 9">Heterotrimer composed of an alpha, a beta and a gamma chain.</text>
</comment>
<dbReference type="PANTHER" id="PTHR23001:SF3">
    <property type="entry name" value="EUKARYOTIC TRANSLATION INITIATION FACTOR 2 SUBUNIT 2"/>
    <property type="match status" value="1"/>
</dbReference>
<dbReference type="InterPro" id="IPR002735">
    <property type="entry name" value="Transl_init_fac_IF2/IF5_dom"/>
</dbReference>
<evidence type="ECO:0000256" key="3">
    <source>
        <dbReference type="ARBA" id="ARBA00011243"/>
    </source>
</evidence>
<comment type="function">
    <text evidence="1 9">eIF-2 functions in the early steps of protein synthesis by forming a ternary complex with GTP and initiator tRNA.</text>
</comment>
<organism evidence="11">
    <name type="scientific">Thermogladius calderae</name>
    <dbReference type="NCBI Taxonomy" id="1200300"/>
    <lineage>
        <taxon>Archaea</taxon>
        <taxon>Thermoproteota</taxon>
        <taxon>Thermoprotei</taxon>
        <taxon>Desulfurococcales</taxon>
        <taxon>Desulfurococcaceae</taxon>
        <taxon>Thermogladius</taxon>
    </lineage>
</organism>
<name>A0A7J3XY78_9CREN</name>
<evidence type="ECO:0000256" key="8">
    <source>
        <dbReference type="ARBA" id="ARBA00032408"/>
    </source>
</evidence>
<gene>
    <name evidence="9" type="primary">eif2b</name>
    <name evidence="11" type="ORF">ENM60_01880</name>
</gene>
<dbReference type="EMBL" id="DRYK01000028">
    <property type="protein sequence ID" value="HHP67531.1"/>
    <property type="molecule type" value="Genomic_DNA"/>
</dbReference>
<dbReference type="InterPro" id="IPR004458">
    <property type="entry name" value="TIF2_bsu_arc"/>
</dbReference>
<feature type="domain" description="Translation initiation factor IF2/IF5" evidence="10">
    <location>
        <begin position="28"/>
        <end position="136"/>
    </location>
</feature>
<keyword evidence="5 9" id="KW-0396">Initiation factor</keyword>
<evidence type="ECO:0000256" key="6">
    <source>
        <dbReference type="ARBA" id="ARBA00022917"/>
    </source>
</evidence>
<evidence type="ECO:0000256" key="4">
    <source>
        <dbReference type="ARBA" id="ARBA00022314"/>
    </source>
</evidence>
<dbReference type="InterPro" id="IPR016190">
    <property type="entry name" value="Transl_init_fac_IF2/IF5_Zn-bd"/>
</dbReference>
<evidence type="ECO:0000313" key="11">
    <source>
        <dbReference type="EMBL" id="HHP67531.1"/>
    </source>
</evidence>
<dbReference type="SMART" id="SM00653">
    <property type="entry name" value="eIF2B_5"/>
    <property type="match status" value="1"/>
</dbReference>
<evidence type="ECO:0000256" key="2">
    <source>
        <dbReference type="ARBA" id="ARBA00010397"/>
    </source>
</evidence>